<proteinExistence type="inferred from homology"/>
<keyword evidence="2 4" id="KW-0732">Signal</keyword>
<dbReference type="SUPFAM" id="SSF51011">
    <property type="entry name" value="Glycosyl hydrolase domain"/>
    <property type="match status" value="1"/>
</dbReference>
<evidence type="ECO:0000256" key="1">
    <source>
        <dbReference type="ARBA" id="ARBA00005382"/>
    </source>
</evidence>
<evidence type="ECO:0000313" key="8">
    <source>
        <dbReference type="Proteomes" id="UP000799437"/>
    </source>
</evidence>
<organism evidence="7 8">
    <name type="scientific">Pseudovirgaria hyperparasitica</name>
    <dbReference type="NCBI Taxonomy" id="470096"/>
    <lineage>
        <taxon>Eukaryota</taxon>
        <taxon>Fungi</taxon>
        <taxon>Dikarya</taxon>
        <taxon>Ascomycota</taxon>
        <taxon>Pezizomycotina</taxon>
        <taxon>Dothideomycetes</taxon>
        <taxon>Dothideomycetes incertae sedis</taxon>
        <taxon>Acrospermales</taxon>
        <taxon>Acrospermaceae</taxon>
        <taxon>Pseudovirgaria</taxon>
    </lineage>
</organism>
<evidence type="ECO:0000256" key="2">
    <source>
        <dbReference type="ARBA" id="ARBA00022729"/>
    </source>
</evidence>
<sequence>MISSGLYLPALAVATLASAWSTLFSRQYAATVIVDLDTKYQTIDGFGFSAAFQRANLIVALPEPRRSELVNLLFNSTSGAGFSILRNGIGSSPDSSNDYMNSILPISPGGPGVEPQYVWDGKDSGQLWLSREAARYGVDRFYANAWSAPGFMKTNGDDRNGGYLCGVTGTSCSSGDWRQAYANYLVKYIQLYADAGVNITDVGFLNEPDLSTSYASMLSSGAQAAEFIKILAPTLQSNGLSNVGITCCEATGWNITERYLSELKTEGAEELVNTISSHEYSSRVTGPLDTTRKIWQTEYSDLSGSWSTGWYSNGGAGDGYTWANTVYDALTKASLSAYLYWECIQDTATNNNNNEKLVLIDGESFEVSKRLWAFAQFSRTVRPGAVRIGASGGELKVTAFQNIDGQVAVNIINPGVLSAAINIAFDGFVPTTGNAWLTDNSRDMVDIRILVLNGMAYGAVPPKAMVSFLLAA</sequence>
<gene>
    <name evidence="7" type="ORF">EJ05DRAFT_467125</name>
</gene>
<feature type="chain" id="PRO_5025615048" evidence="4">
    <location>
        <begin position="20"/>
        <end position="472"/>
    </location>
</feature>
<name>A0A6A6W1D7_9PEZI</name>
<feature type="signal peptide" evidence="4">
    <location>
        <begin position="1"/>
        <end position="19"/>
    </location>
</feature>
<evidence type="ECO:0000313" key="7">
    <source>
        <dbReference type="EMBL" id="KAF2756722.1"/>
    </source>
</evidence>
<accession>A0A6A6W1D7</accession>
<dbReference type="PANTHER" id="PTHR11069">
    <property type="entry name" value="GLUCOSYLCERAMIDASE"/>
    <property type="match status" value="1"/>
</dbReference>
<dbReference type="AlphaFoldDB" id="A0A6A6W1D7"/>
<dbReference type="GO" id="GO:0006680">
    <property type="term" value="P:glucosylceramide catabolic process"/>
    <property type="evidence" value="ECO:0007669"/>
    <property type="project" value="TreeGrafter"/>
</dbReference>
<keyword evidence="3 7" id="KW-0378">Hydrolase</keyword>
<dbReference type="Pfam" id="PF17189">
    <property type="entry name" value="Glyco_hydro_30C"/>
    <property type="match status" value="1"/>
</dbReference>
<dbReference type="OrthoDB" id="2012278at2759"/>
<dbReference type="InterPro" id="IPR001139">
    <property type="entry name" value="Glyco_hydro_30"/>
</dbReference>
<dbReference type="RefSeq" id="XP_033599173.1">
    <property type="nucleotide sequence ID" value="XM_033742831.1"/>
</dbReference>
<dbReference type="Proteomes" id="UP000799437">
    <property type="component" value="Unassembled WGS sequence"/>
</dbReference>
<dbReference type="GO" id="GO:0016020">
    <property type="term" value="C:membrane"/>
    <property type="evidence" value="ECO:0007669"/>
    <property type="project" value="GOC"/>
</dbReference>
<evidence type="ECO:0000259" key="5">
    <source>
        <dbReference type="Pfam" id="PF02057"/>
    </source>
</evidence>
<dbReference type="Pfam" id="PF02057">
    <property type="entry name" value="Glyco_hydro_59"/>
    <property type="match status" value="1"/>
</dbReference>
<dbReference type="EMBL" id="ML996575">
    <property type="protein sequence ID" value="KAF2756722.1"/>
    <property type="molecule type" value="Genomic_DNA"/>
</dbReference>
<evidence type="ECO:0000256" key="3">
    <source>
        <dbReference type="ARBA" id="ARBA00022801"/>
    </source>
</evidence>
<dbReference type="Gene3D" id="3.20.20.80">
    <property type="entry name" value="Glycosidases"/>
    <property type="match status" value="1"/>
</dbReference>
<dbReference type="InterPro" id="IPR033452">
    <property type="entry name" value="GH30_C"/>
</dbReference>
<dbReference type="GeneID" id="54483885"/>
<dbReference type="Gene3D" id="2.60.40.1180">
    <property type="entry name" value="Golgi alpha-mannosidase II"/>
    <property type="match status" value="1"/>
</dbReference>
<dbReference type="PANTHER" id="PTHR11069:SF23">
    <property type="entry name" value="LYSOSOMAL ACID GLUCOSYLCERAMIDASE"/>
    <property type="match status" value="1"/>
</dbReference>
<evidence type="ECO:0000256" key="4">
    <source>
        <dbReference type="SAM" id="SignalP"/>
    </source>
</evidence>
<feature type="domain" description="Glycosyl hydrolase family 30 beta sandwich" evidence="6">
    <location>
        <begin position="384"/>
        <end position="439"/>
    </location>
</feature>
<dbReference type="GO" id="GO:0004348">
    <property type="term" value="F:glucosylceramidase activity"/>
    <property type="evidence" value="ECO:0007669"/>
    <property type="project" value="InterPro"/>
</dbReference>
<dbReference type="InterPro" id="IPR013780">
    <property type="entry name" value="Glyco_hydro_b"/>
</dbReference>
<feature type="domain" description="Glycosyl hydrolase family 59 catalytic" evidence="5">
    <location>
        <begin position="44"/>
        <end position="377"/>
    </location>
</feature>
<dbReference type="InterPro" id="IPR017853">
    <property type="entry name" value="GH"/>
</dbReference>
<protein>
    <submittedName>
        <fullName evidence="7">Glycoside hydrolase</fullName>
    </submittedName>
</protein>
<dbReference type="SUPFAM" id="SSF51445">
    <property type="entry name" value="(Trans)glycosidases"/>
    <property type="match status" value="1"/>
</dbReference>
<keyword evidence="8" id="KW-1185">Reference proteome</keyword>
<comment type="similarity">
    <text evidence="1">Belongs to the glycosyl hydrolase 30 family.</text>
</comment>
<evidence type="ECO:0000259" key="6">
    <source>
        <dbReference type="Pfam" id="PF17189"/>
    </source>
</evidence>
<dbReference type="InterPro" id="IPR049161">
    <property type="entry name" value="GH59_cat"/>
</dbReference>
<reference evidence="7" key="1">
    <citation type="journal article" date="2020" name="Stud. Mycol.">
        <title>101 Dothideomycetes genomes: a test case for predicting lifestyles and emergence of pathogens.</title>
        <authorList>
            <person name="Haridas S."/>
            <person name="Albert R."/>
            <person name="Binder M."/>
            <person name="Bloem J."/>
            <person name="Labutti K."/>
            <person name="Salamov A."/>
            <person name="Andreopoulos B."/>
            <person name="Baker S."/>
            <person name="Barry K."/>
            <person name="Bills G."/>
            <person name="Bluhm B."/>
            <person name="Cannon C."/>
            <person name="Castanera R."/>
            <person name="Culley D."/>
            <person name="Daum C."/>
            <person name="Ezra D."/>
            <person name="Gonzalez J."/>
            <person name="Henrissat B."/>
            <person name="Kuo A."/>
            <person name="Liang C."/>
            <person name="Lipzen A."/>
            <person name="Lutzoni F."/>
            <person name="Magnuson J."/>
            <person name="Mondo S."/>
            <person name="Nolan M."/>
            <person name="Ohm R."/>
            <person name="Pangilinan J."/>
            <person name="Park H.-J."/>
            <person name="Ramirez L."/>
            <person name="Alfaro M."/>
            <person name="Sun H."/>
            <person name="Tritt A."/>
            <person name="Yoshinaga Y."/>
            <person name="Zwiers L.-H."/>
            <person name="Turgeon B."/>
            <person name="Goodwin S."/>
            <person name="Spatafora J."/>
            <person name="Crous P."/>
            <person name="Grigoriev I."/>
        </authorList>
    </citation>
    <scope>NUCLEOTIDE SEQUENCE</scope>
    <source>
        <strain evidence="7">CBS 121739</strain>
    </source>
</reference>